<evidence type="ECO:0000313" key="1">
    <source>
        <dbReference type="EMBL" id="CAA9352545.1"/>
    </source>
</evidence>
<accession>A0A6J4M869</accession>
<dbReference type="InterPro" id="IPR014718">
    <property type="entry name" value="GH-type_carb-bd"/>
</dbReference>
<dbReference type="GO" id="GO:0030246">
    <property type="term" value="F:carbohydrate binding"/>
    <property type="evidence" value="ECO:0007669"/>
    <property type="project" value="InterPro"/>
</dbReference>
<dbReference type="GO" id="GO:0003824">
    <property type="term" value="F:catalytic activity"/>
    <property type="evidence" value="ECO:0007669"/>
    <property type="project" value="InterPro"/>
</dbReference>
<dbReference type="InterPro" id="IPR011013">
    <property type="entry name" value="Gal_mutarotase_sf_dom"/>
</dbReference>
<name>A0A6J4M869_9BACT</name>
<organism evidence="1">
    <name type="scientific">uncultured Gemmatimonadaceae bacterium</name>
    <dbReference type="NCBI Taxonomy" id="246130"/>
    <lineage>
        <taxon>Bacteria</taxon>
        <taxon>Pseudomonadati</taxon>
        <taxon>Gemmatimonadota</taxon>
        <taxon>Gemmatimonadia</taxon>
        <taxon>Gemmatimonadales</taxon>
        <taxon>Gemmatimonadaceae</taxon>
        <taxon>environmental samples</taxon>
    </lineage>
</organism>
<evidence type="ECO:0008006" key="2">
    <source>
        <dbReference type="Google" id="ProtNLM"/>
    </source>
</evidence>
<gene>
    <name evidence="1" type="ORF">AVDCRST_MAG11-3609</name>
</gene>
<dbReference type="SUPFAM" id="SSF74650">
    <property type="entry name" value="Galactose mutarotase-like"/>
    <property type="match status" value="1"/>
</dbReference>
<dbReference type="GO" id="GO:0005975">
    <property type="term" value="P:carbohydrate metabolic process"/>
    <property type="evidence" value="ECO:0007669"/>
    <property type="project" value="InterPro"/>
</dbReference>
<proteinExistence type="predicted"/>
<protein>
    <recommendedName>
        <fullName evidence="2">Galactose mutarotase</fullName>
    </recommendedName>
</protein>
<dbReference type="AlphaFoldDB" id="A0A6J4M869"/>
<dbReference type="EMBL" id="CADCTU010000774">
    <property type="protein sequence ID" value="CAA9352545.1"/>
    <property type="molecule type" value="Genomic_DNA"/>
</dbReference>
<dbReference type="Gene3D" id="2.70.98.10">
    <property type="match status" value="1"/>
</dbReference>
<reference evidence="1" key="1">
    <citation type="submission" date="2020-02" db="EMBL/GenBank/DDBJ databases">
        <authorList>
            <person name="Meier V. D."/>
        </authorList>
    </citation>
    <scope>NUCLEOTIDE SEQUENCE</scope>
    <source>
        <strain evidence="1">AVDCRST_MAG11</strain>
    </source>
</reference>
<sequence>MADLDPIVLTGGSTSVAIIPALGGKIASLRLAGREWLWTSDVIAHAPPTDAVAADDAVSYVLTADTGGYDECFPTVGACAVPPAVAGAGGVRLPDHGELWAQRPAVTVDRAGGRARAVVAWEGRRLPYAFVRECEVHGDGRVELRYAVTNRGAARLPFLWSAHPLLPLTAGTRLELPDGARTRVYAEHGISLGGARSEHQWPFVEVGGVTRSLAHPARVADGYACKLFLDLPAGARRLAVEEDDARLEVELDPGEVTHFGLWLNNRGWTPFAGGAPYRNFAFEPCIGAPDTLDDALGAWGAAAWLEAGATRRWTLTWRGERAGAR</sequence>